<keyword evidence="2" id="KW-1185">Reference proteome</keyword>
<comment type="caution">
    <text evidence="1">The sequence shown here is derived from an EMBL/GenBank/DDBJ whole genome shotgun (WGS) entry which is preliminary data.</text>
</comment>
<evidence type="ECO:0000313" key="2">
    <source>
        <dbReference type="Proteomes" id="UP000288168"/>
    </source>
</evidence>
<sequence length="69" mass="7386">MVKSERPDLGKLAFPSFSDKLERGGDELSQCCVGDAPILTFGPQVQGLLPRDRPVGDGRVVTMTGALRV</sequence>
<organism evidence="1 2">
    <name type="scientific">Fusarium duplospermum</name>
    <dbReference type="NCBI Taxonomy" id="1325734"/>
    <lineage>
        <taxon>Eukaryota</taxon>
        <taxon>Fungi</taxon>
        <taxon>Dikarya</taxon>
        <taxon>Ascomycota</taxon>
        <taxon>Pezizomycotina</taxon>
        <taxon>Sordariomycetes</taxon>
        <taxon>Hypocreomycetidae</taxon>
        <taxon>Hypocreales</taxon>
        <taxon>Nectriaceae</taxon>
        <taxon>Fusarium</taxon>
        <taxon>Fusarium solani species complex</taxon>
    </lineage>
</organism>
<accession>A0A428QLC1</accession>
<reference evidence="1 2" key="1">
    <citation type="submission" date="2017-06" db="EMBL/GenBank/DDBJ databases">
        <title>Comparative genomic analysis of Ambrosia Fusariam Clade fungi.</title>
        <authorList>
            <person name="Stajich J.E."/>
            <person name="Carrillo J."/>
            <person name="Kijimoto T."/>
            <person name="Eskalen A."/>
            <person name="O'Donnell K."/>
            <person name="Kasson M."/>
        </authorList>
    </citation>
    <scope>NUCLEOTIDE SEQUENCE [LARGE SCALE GENOMIC DNA]</scope>
    <source>
        <strain evidence="1 2">NRRL62584</strain>
    </source>
</reference>
<protein>
    <submittedName>
        <fullName evidence="1">Uncharacterized protein</fullName>
    </submittedName>
</protein>
<proteinExistence type="predicted"/>
<evidence type="ECO:0000313" key="1">
    <source>
        <dbReference type="EMBL" id="RSL66089.1"/>
    </source>
</evidence>
<gene>
    <name evidence="1" type="ORF">CEP54_003917</name>
</gene>
<dbReference type="EMBL" id="NKCI01000026">
    <property type="protein sequence ID" value="RSL66089.1"/>
    <property type="molecule type" value="Genomic_DNA"/>
</dbReference>
<dbReference type="Proteomes" id="UP000288168">
    <property type="component" value="Unassembled WGS sequence"/>
</dbReference>
<dbReference type="AlphaFoldDB" id="A0A428QLC1"/>
<name>A0A428QLC1_9HYPO</name>